<comment type="caution">
    <text evidence="2">The sequence shown here is derived from an EMBL/GenBank/DDBJ whole genome shotgun (WGS) entry which is preliminary data.</text>
</comment>
<dbReference type="AlphaFoldDB" id="A0A919QGW5"/>
<reference evidence="2" key="1">
    <citation type="submission" date="2021-01" db="EMBL/GenBank/DDBJ databases">
        <title>Whole genome shotgun sequence of Acrocarpospora phusangensis NBRC 108782.</title>
        <authorList>
            <person name="Komaki H."/>
            <person name="Tamura T."/>
        </authorList>
    </citation>
    <scope>NUCLEOTIDE SEQUENCE</scope>
    <source>
        <strain evidence="2">NBRC 108782</strain>
    </source>
</reference>
<evidence type="ECO:0000313" key="3">
    <source>
        <dbReference type="Proteomes" id="UP000640052"/>
    </source>
</evidence>
<dbReference type="Proteomes" id="UP000640052">
    <property type="component" value="Unassembled WGS sequence"/>
</dbReference>
<evidence type="ECO:0000256" key="1">
    <source>
        <dbReference type="SAM" id="MobiDB-lite"/>
    </source>
</evidence>
<sequence>MRAAAFPSPGDLLEPLPDSPGLAGAEGRCGPEERCLGTARWLGLAAVADPGLRDCDHGRWRGLSLAEVAAAEPEGVRAWLADPGAAPHGGESVAGLIGRMGEWLGALPSGRVVAVTHPAVVRAALVAALELPAEAYRRVDVPPLGRVELTGFGDRWNLRLPRWEPPRDASRRSREISPDFLEGSP</sequence>
<gene>
    <name evidence="2" type="ORF">Aph01nite_68960</name>
</gene>
<keyword evidence="3" id="KW-1185">Reference proteome</keyword>
<feature type="region of interest" description="Disordered" evidence="1">
    <location>
        <begin position="1"/>
        <end position="29"/>
    </location>
</feature>
<dbReference type="InterPro" id="IPR029033">
    <property type="entry name" value="His_PPase_superfam"/>
</dbReference>
<protein>
    <submittedName>
        <fullName evidence="2">Phosphoglycerate mutase</fullName>
    </submittedName>
</protein>
<evidence type="ECO:0000313" key="2">
    <source>
        <dbReference type="EMBL" id="GIH28586.1"/>
    </source>
</evidence>
<accession>A0A919QGW5</accession>
<proteinExistence type="predicted"/>
<feature type="region of interest" description="Disordered" evidence="1">
    <location>
        <begin position="162"/>
        <end position="185"/>
    </location>
</feature>
<dbReference type="SUPFAM" id="SSF53254">
    <property type="entry name" value="Phosphoglycerate mutase-like"/>
    <property type="match status" value="1"/>
</dbReference>
<dbReference type="InterPro" id="IPR013078">
    <property type="entry name" value="His_Pase_superF_clade-1"/>
</dbReference>
<dbReference type="Pfam" id="PF00300">
    <property type="entry name" value="His_Phos_1"/>
    <property type="match status" value="1"/>
</dbReference>
<dbReference type="Gene3D" id="3.40.50.1240">
    <property type="entry name" value="Phosphoglycerate mutase-like"/>
    <property type="match status" value="1"/>
</dbReference>
<feature type="compositionally biased region" description="Basic and acidic residues" evidence="1">
    <location>
        <begin position="162"/>
        <end position="177"/>
    </location>
</feature>
<name>A0A919QGW5_9ACTN</name>
<organism evidence="2 3">
    <name type="scientific">Acrocarpospora phusangensis</name>
    <dbReference type="NCBI Taxonomy" id="1070424"/>
    <lineage>
        <taxon>Bacteria</taxon>
        <taxon>Bacillati</taxon>
        <taxon>Actinomycetota</taxon>
        <taxon>Actinomycetes</taxon>
        <taxon>Streptosporangiales</taxon>
        <taxon>Streptosporangiaceae</taxon>
        <taxon>Acrocarpospora</taxon>
    </lineage>
</organism>
<dbReference type="EMBL" id="BOOA01000086">
    <property type="protein sequence ID" value="GIH28586.1"/>
    <property type="molecule type" value="Genomic_DNA"/>
</dbReference>